<dbReference type="InterPro" id="IPR045402">
    <property type="entry name" value="GAP1-N2"/>
</dbReference>
<dbReference type="InterPro" id="IPR045401">
    <property type="entry name" value="GAP1-M"/>
</dbReference>
<evidence type="ECO:0000259" key="3">
    <source>
        <dbReference type="Pfam" id="PF20014"/>
    </source>
</evidence>
<dbReference type="Pfam" id="PF20014">
    <property type="entry name" value="GAP1-M"/>
    <property type="match status" value="1"/>
</dbReference>
<evidence type="ECO:0000256" key="1">
    <source>
        <dbReference type="SAM" id="MobiDB-lite"/>
    </source>
</evidence>
<evidence type="ECO:0000259" key="2">
    <source>
        <dbReference type="Pfam" id="PF20013"/>
    </source>
</evidence>
<proteinExistence type="predicted"/>
<dbReference type="EMBL" id="BOOU01000013">
    <property type="protein sequence ID" value="GII75978.1"/>
    <property type="molecule type" value="Genomic_DNA"/>
</dbReference>
<feature type="domain" description="GTPase-associated protein 1 middle" evidence="3">
    <location>
        <begin position="149"/>
        <end position="240"/>
    </location>
</feature>
<accession>A0A919QY44</accession>
<name>A0A919QY44_9ACTN</name>
<dbReference type="RefSeq" id="WP_203982612.1">
    <property type="nucleotide sequence ID" value="NZ_BOOU01000013.1"/>
</dbReference>
<protein>
    <submittedName>
        <fullName evidence="4">Uncharacterized protein</fullName>
    </submittedName>
</protein>
<keyword evidence="5" id="KW-1185">Reference proteome</keyword>
<comment type="caution">
    <text evidence="4">The sequence shown here is derived from an EMBL/GenBank/DDBJ whole genome shotgun (WGS) entry which is preliminary data.</text>
</comment>
<evidence type="ECO:0000313" key="4">
    <source>
        <dbReference type="EMBL" id="GII75978.1"/>
    </source>
</evidence>
<reference evidence="4" key="1">
    <citation type="submission" date="2021-01" db="EMBL/GenBank/DDBJ databases">
        <title>Whole genome shotgun sequence of Sphaerisporangium rufum NBRC 109079.</title>
        <authorList>
            <person name="Komaki H."/>
            <person name="Tamura T."/>
        </authorList>
    </citation>
    <scope>NUCLEOTIDE SEQUENCE</scope>
    <source>
        <strain evidence="4">NBRC 109079</strain>
    </source>
</reference>
<feature type="compositionally biased region" description="Basic and acidic residues" evidence="1">
    <location>
        <begin position="581"/>
        <end position="595"/>
    </location>
</feature>
<sequence length="873" mass="88584">MAWQLHYTSAAGGPDGRAGFQVVAASPGLPPGLAGQVAARLAYRPPPGAPLAPTGEQLADFPVALAYEVLDGRWCLLTRCVYLGRDYSGRYGNFLGHAVVAEADELTGLRPVEMWRSPLWAAEPAPPGTELAELDDLPPGDGTDPESLAGWLAAGGEPAYRRLALLLDAVGGVLARGHGRVVLVSAEVEEIVRWLAVVSFSLPWPAAARLAFATYSGDPAAAAQPLVGTTPDCWLPAGTDDEVVRLAEPHPPGPPPGRFARTTADCWRQLDLAGLDALGELAALPAPDGGRAAPGPDTWAALLAFCRGDPSVTAAEEAAVARALRADLPGEVWDDLAAAAGRMGYELASAARAVAPPGADDAYAARCAVLALRDTGLPAPAPARSAEVRARLGAEADRALAAAGDLGELAAVLRTARAVHAPVDAGLLASATRALVRAGRGDLGRLLDTVPDEARAAVLAGAVPGLEEAPDHVRDGLPAAAVRRLAGADLSAAPRTALSLVLAQVRHGLLGRPAATARLLDLAAATATKGPAAGPGITAGNRPLWPGRTPDTTGGTPGELAGVPGPGPAPDTTGKSPGEPTGRRERANRDVRADQDEVMGADVTGVPGPGATPDPAGDSPGTTSGAPGPDGIPDPAGDAPGAAGGREPGETLDAALEEVWREPPAPAECAELVELLGAALDVSPRLRDLPARAFRAAGVADPGCVRLAKRVAALVPGYPARDAEAVLLAAALPAAASAAEAAELLARLYALEREADEEVSREAATLAARTLAGEAPARRADVAGALPDAGRARLAGDWLAAAGTREEAGALLEVALLLHLAGVPLPAELAGWARSRLSGPFGRPPAWARRDERLAAAARELARGEGAVHPEAR</sequence>
<feature type="compositionally biased region" description="Low complexity" evidence="1">
    <location>
        <begin position="603"/>
        <end position="641"/>
    </location>
</feature>
<gene>
    <name evidence="4" type="ORF">Sru01_09600</name>
</gene>
<organism evidence="4 5">
    <name type="scientific">Sphaerisporangium rufum</name>
    <dbReference type="NCBI Taxonomy" id="1381558"/>
    <lineage>
        <taxon>Bacteria</taxon>
        <taxon>Bacillati</taxon>
        <taxon>Actinomycetota</taxon>
        <taxon>Actinomycetes</taxon>
        <taxon>Streptosporangiales</taxon>
        <taxon>Streptosporangiaceae</taxon>
        <taxon>Sphaerisporangium</taxon>
    </lineage>
</organism>
<feature type="region of interest" description="Disordered" evidence="1">
    <location>
        <begin position="529"/>
        <end position="649"/>
    </location>
</feature>
<evidence type="ECO:0000313" key="5">
    <source>
        <dbReference type="Proteomes" id="UP000655287"/>
    </source>
</evidence>
<dbReference type="Proteomes" id="UP000655287">
    <property type="component" value="Unassembled WGS sequence"/>
</dbReference>
<feature type="compositionally biased region" description="Low complexity" evidence="1">
    <location>
        <begin position="529"/>
        <end position="554"/>
    </location>
</feature>
<dbReference type="AlphaFoldDB" id="A0A919QY44"/>
<feature type="domain" description="GTPase-associated protein 1 N-terminal" evidence="2">
    <location>
        <begin position="1"/>
        <end position="136"/>
    </location>
</feature>
<dbReference type="Pfam" id="PF20013">
    <property type="entry name" value="GAP1-N2"/>
    <property type="match status" value="1"/>
</dbReference>